<feature type="domain" description="SLH" evidence="2">
    <location>
        <begin position="2500"/>
        <end position="2558"/>
    </location>
</feature>
<dbReference type="Pfam" id="PF00395">
    <property type="entry name" value="SLH"/>
    <property type="match status" value="3"/>
</dbReference>
<feature type="region of interest" description="Disordered" evidence="1">
    <location>
        <begin position="2141"/>
        <end position="2171"/>
    </location>
</feature>
<feature type="domain" description="SLH" evidence="2">
    <location>
        <begin position="2429"/>
        <end position="2492"/>
    </location>
</feature>
<feature type="domain" description="SLH" evidence="2">
    <location>
        <begin position="2369"/>
        <end position="2428"/>
    </location>
</feature>
<dbReference type="InterPro" id="IPR001119">
    <property type="entry name" value="SLH_dom"/>
</dbReference>
<dbReference type="OrthoDB" id="1829213at2"/>
<gene>
    <name evidence="3" type="ORF">EYB31_19945</name>
</gene>
<dbReference type="PROSITE" id="PS51272">
    <property type="entry name" value="SLH"/>
    <property type="match status" value="3"/>
</dbReference>
<dbReference type="Gene3D" id="2.60.40.10">
    <property type="entry name" value="Immunoglobulins"/>
    <property type="match status" value="1"/>
</dbReference>
<keyword evidence="4" id="KW-1185">Reference proteome</keyword>
<accession>A0A4Q9DNX9</accession>
<comment type="caution">
    <text evidence="3">The sequence shown here is derived from an EMBL/GenBank/DDBJ whole genome shotgun (WGS) entry which is preliminary data.</text>
</comment>
<evidence type="ECO:0000259" key="2">
    <source>
        <dbReference type="PROSITE" id="PS51272"/>
    </source>
</evidence>
<reference evidence="3 4" key="1">
    <citation type="submission" date="2019-02" db="EMBL/GenBank/DDBJ databases">
        <title>Paenibacillus sp. nov., isolated from surface-sterilized tissue of Thalictrum simplex L.</title>
        <authorList>
            <person name="Tuo L."/>
        </authorList>
    </citation>
    <scope>NUCLEOTIDE SEQUENCE [LARGE SCALE GENOMIC DNA]</scope>
    <source>
        <strain evidence="3 4">N2SHLJ1</strain>
    </source>
</reference>
<dbReference type="InterPro" id="IPR013783">
    <property type="entry name" value="Ig-like_fold"/>
</dbReference>
<feature type="compositionally biased region" description="Gly residues" evidence="1">
    <location>
        <begin position="2151"/>
        <end position="2167"/>
    </location>
</feature>
<evidence type="ECO:0000256" key="1">
    <source>
        <dbReference type="SAM" id="MobiDB-lite"/>
    </source>
</evidence>
<sequence>MLHVRGLRFWGQEAVHLKLVRKTLVLLLALIVITSANIQVASVFAETLTAPKVTVLQNDFIKITVDNATGRYGIRTVEGQPVRKKDQNVDMLFRGDDPETSFTTFRIDGTDYIFGNPYKFTANFFSEITPPRIVANANGTRQIETVWTIKGVEIKQILMLYADASNKQNAGNVNIRYEVVNRSGAQVQMGSRILLDTMVGSNDGPEFQIGTGYKVPLSVERKFVHEPDSSIPEEDRAYYKLPPYWVMRDKLDLSNPQATNVIAYGFNNFAEQNINILDEMIVGHWNALANTKWDYTPNPNLDFTRDTNDYGTADSAVALYWQPKPLANQTMQSFETVYGLGEIIAPDKVFSIRFMDTPQQLATLSDNSDYADEGIFDMNAEVENLASFNMEQSYIDTELTLDSGLNFVKLDDQGKIVRDAKGKALTESYRSKVLRFQKPATPAEAEQGIVPKFKPGDTITTSFKVQAKGKPWPTTKQYMMTVRSPETEASLQGETDEGIKAQYESNKSNFILLPAIGNAVPTYVFGMSPKEVYNADVKYLTVNISNIEAYNPGNETTEPNFDLFLKEKVTGKRYKVPIKSSVIMQPTDDGFSGDMRITYRGGYLVDSKGTVIQAGLGPELPLGQYQVEINYKGDTGGDAEIASMYSITTSQTFTVSDDDKNRIREAKVMAVYKQTFDLMNAPNSLGGELLKELNSAFPNAPFQAGMNLADAVGVFKKAKLFVSMASKALDPKFDSDAYNDILTLKKVPAYNYLLFDSEQAMDEFFEDKSREKLVEIRGMIKQAGSGNDQTVVVDTKTEPAIINDAVAYKGKDMVFTRGKLDVFGVKQNVTGYDTMPFFDTLFVKGDGTLSVASSGFVFHKGEWTLDFFNGFNKTLGNGYTVLQTEYPEPKDNSEDNSLNGSLKWATGALGDRLNPFKQLMVEFVYFNKHTLFSAPSFMFSGFGISFNDFILRQGGVSFGGTISLKILEAEVKNVVFNEKGFVGIDAALKFDLNQELGLIGPSKKVGDAKKDDPKAPSGEINITHYVQPVTGVSNRYGLKFAAELKSMAGIGAEISFKKVADGRILPDVLAFKASLPSPGIPITGATYLTGVRGALRELADTIAGGTKDDPFPLVIQAGISTRFGVAPAYHFGDIDLTLKRTGIKLEGKLSFSTKADATKDDLIPMLTLALIEAQWVTPWFVRLQAEVDIGGWNVIVGRVGIFVGENLEKHRTDFEGYIGAKVQIPDAVPVVGGIPLASVFFGLNNDKIWGSVGILFISVGITYYWGGGVEFGTSGEELPEGFTHLLVNDPERGQRLLVIGQGMKTVATSWVEAEKQTHEIIYRDIAPGMQILDNGAMNIGVGGIVVKNSGRQHEIPTSGISGNAIIEVEYTDQDVPNLALKNASGKQYPIIFDSSNTNPAATAFTQYIPAKQSSDQVDHRKAFIVVPQEQIKDSGVWTLTSSSAVQTRLLNVPTLPQLTSVSLTKDSGDANKFTASWNVHNAKAGDTINLYLTKDAVSGNMTKLENGKEVLDPGDPGMLIAKDIPVAEGSKAIDVTKINTMGQDEDIRGLLQQGSYYLRAELKSDAAFGTKTSAEKFDIVDPLAPQEVSDVVIEPAGNGYFELSFRPAAKKPALANFEHSYMINAMQEQNGKLVSYPNFGELMFTEAELEGHWNAATGKYEGIHLGGWTATTTSDDVDPNSLNGEVLDPSKVKYTGLQVGQEYVVGVSSVVKPAKEADKNENYHYAARTDSVKKLLPVPAKPVLETSKEQLGAPQPKIDKLTGNIVQQNIELFSDQQDVMVEAFYDGQPIGKTTLQNEAAGSHGTLQLTSFTTDGTYAIELLATNTKTQDYKVKMLYLTVDTIAPVLYLNEPLTGARTSGGNIRFAGKTSNDAVLKVIENKKETTLNVADDGTFSGEVAVESADPTVQLTVQVRDGAGNENTAIVSVTNDKFNVPAGLVIKQMPTMKPGDNVKLEASLRISDGKDVQGKPKFKEIPVSADKVSYSLLSGDAARLSDDGKTLTALSRGASLVQGEYQVSEGVTLQAFAAANVDIPAPTQLESIQANTSAIANDNSHTKVNVTNAGETLGFQLVYKVFSKGAGAAPPALNQDISSWSFLPANGVVYAGASDSVVVAKRISSSKLAVASTDKLSASIWQAPSGPSTGGFLNDSSGGGSGGGGGGGGGPVGNGSAVPSEIMINQQRVNVEKKDDVVAADITVKHVDAAGAGDIVIASRDNTAKGYKFRLDKEIAQQAIAKRKNIVIEVPLAKLTLTPNMLAGMKENLDIQIFRNLSYELDELGSLAASLDSTLLAGGQGVSVKTNIPAASWGNYAIARIPLPDSLQPGDITAVVLKGSDGSWTPVPWKLDATSEVAAVNVQLSGEGNLVFIRNAKTFGDVQDSFWGKDSIAQAAAKLFVLGKADDSFEPESRITRAEYPTMLLRVAGMMNKRADAEFTDIAADDWFNRSVGVAAQMGVIEGLADGSFAPQATVSRMEAMTMAGRLLKALGRSDEMSAAEAEQVLDSFADGASVPEWAKIPVAICIKNGIIEGDDNHVNPSSELTRAQAAAIAIRLDAWLASH</sequence>
<protein>
    <submittedName>
        <fullName evidence="3">S-layer homology domain-containing protein</fullName>
    </submittedName>
</protein>
<evidence type="ECO:0000313" key="3">
    <source>
        <dbReference type="EMBL" id="TBL76273.1"/>
    </source>
</evidence>
<name>A0A4Q9DNX9_9BACL</name>
<proteinExistence type="predicted"/>
<dbReference type="Proteomes" id="UP000293142">
    <property type="component" value="Unassembled WGS sequence"/>
</dbReference>
<evidence type="ECO:0000313" key="4">
    <source>
        <dbReference type="Proteomes" id="UP000293142"/>
    </source>
</evidence>
<organism evidence="3 4">
    <name type="scientific">Paenibacillus thalictri</name>
    <dbReference type="NCBI Taxonomy" id="2527873"/>
    <lineage>
        <taxon>Bacteria</taxon>
        <taxon>Bacillati</taxon>
        <taxon>Bacillota</taxon>
        <taxon>Bacilli</taxon>
        <taxon>Bacillales</taxon>
        <taxon>Paenibacillaceae</taxon>
        <taxon>Paenibacillus</taxon>
    </lineage>
</organism>
<dbReference type="EMBL" id="SIRE01000014">
    <property type="protein sequence ID" value="TBL76273.1"/>
    <property type="molecule type" value="Genomic_DNA"/>
</dbReference>